<feature type="coiled-coil region" evidence="1">
    <location>
        <begin position="141"/>
        <end position="192"/>
    </location>
</feature>
<dbReference type="GO" id="GO:0009035">
    <property type="term" value="F:type I site-specific deoxyribonuclease activity"/>
    <property type="evidence" value="ECO:0007669"/>
    <property type="project" value="UniProtKB-EC"/>
</dbReference>
<evidence type="ECO:0000259" key="2">
    <source>
        <dbReference type="PROSITE" id="PS51192"/>
    </source>
</evidence>
<dbReference type="PANTHER" id="PTHR47396">
    <property type="entry name" value="TYPE I RESTRICTION ENZYME ECOKI R PROTEIN"/>
    <property type="match status" value="1"/>
</dbReference>
<reference evidence="3 4" key="1">
    <citation type="submission" date="2018-05" db="EMBL/GenBank/DDBJ databases">
        <title>Marinilabilia rubrum sp. nov., isolated from saltern sediment.</title>
        <authorList>
            <person name="Zhang R."/>
        </authorList>
    </citation>
    <scope>NUCLEOTIDE SEQUENCE [LARGE SCALE GENOMIC DNA]</scope>
    <source>
        <strain evidence="3 4">WTE16</strain>
    </source>
</reference>
<dbReference type="Gene3D" id="3.90.1570.30">
    <property type="match status" value="1"/>
</dbReference>
<dbReference type="InterPro" id="IPR027417">
    <property type="entry name" value="P-loop_NTPase"/>
</dbReference>
<dbReference type="Pfam" id="PF00271">
    <property type="entry name" value="Helicase_C"/>
    <property type="match status" value="1"/>
</dbReference>
<gene>
    <name evidence="3" type="ORF">DDZ16_06070</name>
</gene>
<name>A0A2U2BBP3_9BACT</name>
<dbReference type="OrthoDB" id="9758243at2"/>
<feature type="domain" description="Helicase ATP-binding" evidence="2">
    <location>
        <begin position="375"/>
        <end position="534"/>
    </location>
</feature>
<protein>
    <submittedName>
        <fullName evidence="3">Restriction endonuclease</fullName>
    </submittedName>
</protein>
<dbReference type="SMART" id="SM00487">
    <property type="entry name" value="DEXDc"/>
    <property type="match status" value="1"/>
</dbReference>
<dbReference type="CDD" id="cd18032">
    <property type="entry name" value="DEXHc_RE_I_III_res"/>
    <property type="match status" value="1"/>
</dbReference>
<dbReference type="CDD" id="cd18799">
    <property type="entry name" value="SF2_C_EcoAI-like"/>
    <property type="match status" value="1"/>
</dbReference>
<dbReference type="InterPro" id="IPR014001">
    <property type="entry name" value="Helicase_ATP-bd"/>
</dbReference>
<dbReference type="GO" id="GO:0003677">
    <property type="term" value="F:DNA binding"/>
    <property type="evidence" value="ECO:0007669"/>
    <property type="project" value="UniProtKB-KW"/>
</dbReference>
<dbReference type="Pfam" id="PF08463">
    <property type="entry name" value="EcoEI_R_C"/>
    <property type="match status" value="1"/>
</dbReference>
<dbReference type="AlphaFoldDB" id="A0A2U2BBP3"/>
<dbReference type="RefSeq" id="WP_109263531.1">
    <property type="nucleotide sequence ID" value="NZ_QEWP01000003.1"/>
</dbReference>
<dbReference type="EMBL" id="QEWP01000003">
    <property type="protein sequence ID" value="PWE00492.1"/>
    <property type="molecule type" value="Genomic_DNA"/>
</dbReference>
<dbReference type="GO" id="GO:0005524">
    <property type="term" value="F:ATP binding"/>
    <property type="evidence" value="ECO:0007669"/>
    <property type="project" value="UniProtKB-KW"/>
</dbReference>
<accession>A0A2U2BBP3</accession>
<dbReference type="GO" id="GO:0009307">
    <property type="term" value="P:DNA restriction-modification system"/>
    <property type="evidence" value="ECO:0007669"/>
    <property type="project" value="UniProtKB-KW"/>
</dbReference>
<dbReference type="GO" id="GO:0005829">
    <property type="term" value="C:cytosol"/>
    <property type="evidence" value="ECO:0007669"/>
    <property type="project" value="TreeGrafter"/>
</dbReference>
<evidence type="ECO:0000256" key="1">
    <source>
        <dbReference type="SAM" id="Coils"/>
    </source>
</evidence>
<dbReference type="PANTHER" id="PTHR47396:SF1">
    <property type="entry name" value="ATP-DEPENDENT HELICASE IRC3-RELATED"/>
    <property type="match status" value="1"/>
</dbReference>
<dbReference type="PROSITE" id="PS51192">
    <property type="entry name" value="HELICASE_ATP_BIND_1"/>
    <property type="match status" value="1"/>
</dbReference>
<keyword evidence="4" id="KW-1185">Reference proteome</keyword>
<keyword evidence="3" id="KW-0378">Hydrolase</keyword>
<dbReference type="Gene3D" id="3.40.50.300">
    <property type="entry name" value="P-loop containing nucleotide triphosphate hydrolases"/>
    <property type="match status" value="2"/>
</dbReference>
<dbReference type="InterPro" id="IPR025285">
    <property type="entry name" value="DUF4145"/>
</dbReference>
<evidence type="ECO:0000313" key="3">
    <source>
        <dbReference type="EMBL" id="PWE00492.1"/>
    </source>
</evidence>
<dbReference type="Pfam" id="PF04313">
    <property type="entry name" value="HSDR_N"/>
    <property type="match status" value="1"/>
</dbReference>
<dbReference type="Proteomes" id="UP000244956">
    <property type="component" value="Unassembled WGS sequence"/>
</dbReference>
<dbReference type="InterPro" id="IPR013670">
    <property type="entry name" value="EcoEI_R_C_dom"/>
</dbReference>
<keyword evidence="3" id="KW-0255">Endonuclease</keyword>
<evidence type="ECO:0000313" key="4">
    <source>
        <dbReference type="Proteomes" id="UP000244956"/>
    </source>
</evidence>
<dbReference type="InterPro" id="IPR007409">
    <property type="entry name" value="Restrct_endonuc_type1_HsdR_N"/>
</dbReference>
<dbReference type="InterPro" id="IPR001650">
    <property type="entry name" value="Helicase_C-like"/>
</dbReference>
<dbReference type="Pfam" id="PF13643">
    <property type="entry name" value="DUF4145"/>
    <property type="match status" value="1"/>
</dbReference>
<comment type="caution">
    <text evidence="3">The sequence shown here is derived from an EMBL/GenBank/DDBJ whole genome shotgun (WGS) entry which is preliminary data.</text>
</comment>
<dbReference type="Pfam" id="PF04851">
    <property type="entry name" value="ResIII"/>
    <property type="match status" value="1"/>
</dbReference>
<dbReference type="InterPro" id="IPR006935">
    <property type="entry name" value="Helicase/UvrB_N"/>
</dbReference>
<organism evidence="3 4">
    <name type="scientific">Marinilabilia rubra</name>
    <dbReference type="NCBI Taxonomy" id="2162893"/>
    <lineage>
        <taxon>Bacteria</taxon>
        <taxon>Pseudomonadati</taxon>
        <taxon>Bacteroidota</taxon>
        <taxon>Bacteroidia</taxon>
        <taxon>Marinilabiliales</taxon>
        <taxon>Marinilabiliaceae</taxon>
        <taxon>Marinilabilia</taxon>
    </lineage>
</organism>
<keyword evidence="1" id="KW-0175">Coiled coil</keyword>
<keyword evidence="3" id="KW-0540">Nuclease</keyword>
<dbReference type="SUPFAM" id="SSF52540">
    <property type="entry name" value="P-loop containing nucleoside triphosphate hydrolases"/>
    <property type="match status" value="2"/>
</dbReference>
<proteinExistence type="predicted"/>
<dbReference type="InterPro" id="IPR050742">
    <property type="entry name" value="Helicase_Restrict-Modif_Enz"/>
</dbReference>
<sequence length="1133" mass="131790">MPSNFLFLRDEWPALMKQAIEAEKSAITAPVTAAFYARLCLESTVNWLYENEEYLNQPYQTKLAARMAEPSFREIIPPSVFSNIEYIRKQGNNAVHNGKTDRKVSMATVRFLFRFLSWTAKMYSETPPEIGDFDESVIPKVGAKEKSLRELKQMEEQLSQQIEVAADERRKRLEAESEIEKLKDQLSEIQERKERNQPIELPPEQYSEQQTRELYINAMLEEAGWDPNATNTKEYPVTGMPVSANPSGKGFADYVLWGNNGLPLAVVEAKKASRNINEGKRQAELYANCLEQMTGQRPVIYYTNGFDTEMWDDCFYPPRKVHGFYTRDELQALVHRRKDRIDPRQQPISNEITNRPYQKLAIASVLDKFVKETPDGLRGGSRAALVVMATGTGKTRTAISFVDVLFKSGWIERVLFLADRNALVTQAQRNFNKLLPHLSSVNLTKEKEEPNTRLVFSTYPTIMNSIDGVRSGDERLYSVGHFDLIIVDEAHRSVYQKYGAIFHYFDALMLGLTATPKDDADHDTYELFEEETGIPTFDYELAEAVKENYLKPHVPLEVNLGFMTRGIKYDDLSEEEKERYEETFRDESGYFPKEIDSSAINNWLFNQDTVDKALDYLMTHGLKVEGGDKLGKTIIFANSHRHAEFIEARFNKMYPEYGNKFLRIIDNYEKYAQDLLDDFSIKEKQPQIAVSVDMLDTGVDVPEIVNLVLFKPVYSKSKFWQMLGRGTRLCEDLFAPGKDKKFFNVFDLCRNFNFFKLNPDGRKPGRSESLTIKIFKTTILIAEAFREEPYHDDYHQEQREQLLDWCFKRVESLNKENFRVRMELKYVETYNKREIWNHLDDKAIFELFNHIAPLVYIPEKDEMAKRFDLLMQNFQLAVIEEKPTQDRYEDTVRGIGKQLMRLLNINDVARQRPMIEAIQNDNFWTEKSYNKLESIRKSLRDLLKYLPKEEALTYNTDFADEIIEVKVVKDGPIGYTKSESYKLKVETYIRENEDHLTIQKLKKNTPLTPEELDELERLIFIDSHIGTREDYIRFFGNKPLGVFIRSIIGMDQEATQKAFSEFMDSGNLSADQLQFVKMIVEHFTRVGFLELPELAYSFKNADDNGLFELFPKDEEQDHIIRVIKEVNENAMIG</sequence>